<evidence type="ECO:0000256" key="2">
    <source>
        <dbReference type="ARBA" id="ARBA00010102"/>
    </source>
</evidence>
<dbReference type="AlphaFoldDB" id="A0A834YDL1"/>
<keyword evidence="6" id="KW-0653">Protein transport</keyword>
<evidence type="ECO:0000256" key="5">
    <source>
        <dbReference type="ARBA" id="ARBA00022737"/>
    </source>
</evidence>
<evidence type="ECO:0000313" key="10">
    <source>
        <dbReference type="EMBL" id="KAF8379668.1"/>
    </source>
</evidence>
<dbReference type="InterPro" id="IPR015943">
    <property type="entry name" value="WD40/YVTN_repeat-like_dom_sf"/>
</dbReference>
<dbReference type="GO" id="GO:0015031">
    <property type="term" value="P:protein transport"/>
    <property type="evidence" value="ECO:0007669"/>
    <property type="project" value="UniProtKB-KW"/>
</dbReference>
<reference evidence="10 11" key="1">
    <citation type="submission" date="2020-04" db="EMBL/GenBank/DDBJ databases">
        <title>Plant Genome Project.</title>
        <authorList>
            <person name="Zhang R.-G."/>
        </authorList>
    </citation>
    <scope>NUCLEOTIDE SEQUENCE [LARGE SCALE GENOMIC DNA]</scope>
    <source>
        <strain evidence="10">YNK0</strain>
        <tissue evidence="10">Leaf</tissue>
    </source>
</reference>
<comment type="subcellular location">
    <subcellularLocation>
        <location evidence="1">Nucleus envelope</location>
    </subcellularLocation>
</comment>
<dbReference type="InterPro" id="IPR037363">
    <property type="entry name" value="Sec13/Seh1_fam"/>
</dbReference>
<dbReference type="GO" id="GO:0034198">
    <property type="term" value="P:cellular response to amino acid starvation"/>
    <property type="evidence" value="ECO:0007669"/>
    <property type="project" value="TreeGrafter"/>
</dbReference>
<gene>
    <name evidence="10" type="ORF">HHK36_029112</name>
</gene>
<dbReference type="GO" id="GO:0031080">
    <property type="term" value="C:nuclear pore outer ring"/>
    <property type="evidence" value="ECO:0007669"/>
    <property type="project" value="TreeGrafter"/>
</dbReference>
<keyword evidence="11" id="KW-1185">Reference proteome</keyword>
<dbReference type="Pfam" id="PF00400">
    <property type="entry name" value="WD40"/>
    <property type="match status" value="1"/>
</dbReference>
<evidence type="ECO:0000256" key="6">
    <source>
        <dbReference type="ARBA" id="ARBA00022927"/>
    </source>
</evidence>
<evidence type="ECO:0000313" key="11">
    <source>
        <dbReference type="Proteomes" id="UP000655225"/>
    </source>
</evidence>
<dbReference type="GO" id="GO:0035859">
    <property type="term" value="C:Seh1-associated complex"/>
    <property type="evidence" value="ECO:0007669"/>
    <property type="project" value="TreeGrafter"/>
</dbReference>
<accession>A0A834YDL1</accession>
<dbReference type="InterPro" id="IPR002225">
    <property type="entry name" value="3Beta_OHSteriod_DH/Estase"/>
</dbReference>
<dbReference type="PANTHER" id="PTHR11024">
    <property type="entry name" value="NUCLEAR PORE COMPLEX PROTEIN SEC13 / SEH1 FAMILY MEMBER"/>
    <property type="match status" value="1"/>
</dbReference>
<dbReference type="InterPro" id="IPR001680">
    <property type="entry name" value="WD40_rpt"/>
</dbReference>
<dbReference type="Proteomes" id="UP000655225">
    <property type="component" value="Unassembled WGS sequence"/>
</dbReference>
<feature type="domain" description="3-beta hydroxysteroid dehydrogenase/isomerase" evidence="9">
    <location>
        <begin position="491"/>
        <end position="628"/>
    </location>
</feature>
<dbReference type="EMBL" id="JABCRI010000022">
    <property type="protein sequence ID" value="KAF8379668.1"/>
    <property type="molecule type" value="Genomic_DNA"/>
</dbReference>
<name>A0A834YDL1_TETSI</name>
<dbReference type="PANTHER" id="PTHR11024:SF3">
    <property type="entry name" value="NUCLEOPORIN SEH1"/>
    <property type="match status" value="1"/>
</dbReference>
<sequence length="708" mass="78879">MEKTLMTLDKGTNCSSWNYCAQRLATGSIDGTLAIFDYLEPASSAFTCTSRSRGLDAYLVEAGQVIAHKEAHEAGIVKVVWVPPEYGDAVACICVDGTLSLWEEVKEGSSVCIFEMILLRISSLWAEFQNVIDSVSVFRKPSCLSASISWNPQRGESQQSSFVLGFNSDLLQFNSSKVWEFDEAHQRWLPVAELALPEDKGDQVYAIAWAPNIGRPYEVVAVATHKGIAIWHLGLNPDMDERLSVKKVALLSGHESEVWQMEWDMSGMTLATTGSDGVVRLWQSNLNDDPFITSFAWKIADDPYKVGLLKSLPYADTRLQNFQANIYNLDEFEANLYSMLPPPCNTTPRALRLVSQRPVYTKSKTLLEKEFLSHRDRQNGELEVVTLACGLVGGHTLLSYTPTSVAMFISQFMNDPLSYQPLRFLEELSGKVPIIHIDDVCEAHLFCTEESPPLTFLIHKNVREIHGSHQDDPYKVGLLKSLPYADTRLQLFQANIYNPDEFEAAIKECKFVFHVATPLQHNTQSTQYKDTCEAAVAGVKSILSCCKRAGTVKRLIYTASVVAASPLKEDGSGFKDSIDESCWTPLNLSFAYANPHLDGYTNSKTLAEKEVLSCGEKQNGGLEVVTLACGLVGGNTLLSYTPTSVTLFISQFMNDPIRYLEGQEKGIKWGSTKLSEKGFVFKYDTKRILDDCVDCARNMKISNKSWLH</sequence>
<evidence type="ECO:0000256" key="1">
    <source>
        <dbReference type="ARBA" id="ARBA00004259"/>
    </source>
</evidence>
<dbReference type="SUPFAM" id="SSF50978">
    <property type="entry name" value="WD40 repeat-like"/>
    <property type="match status" value="1"/>
</dbReference>
<dbReference type="GO" id="GO:0016616">
    <property type="term" value="F:oxidoreductase activity, acting on the CH-OH group of donors, NAD or NADP as acceptor"/>
    <property type="evidence" value="ECO:0007669"/>
    <property type="project" value="InterPro"/>
</dbReference>
<dbReference type="SUPFAM" id="SSF51735">
    <property type="entry name" value="NAD(P)-binding Rossmann-fold domains"/>
    <property type="match status" value="2"/>
</dbReference>
<dbReference type="Pfam" id="PF01073">
    <property type="entry name" value="3Beta_HSD"/>
    <property type="match status" value="1"/>
</dbReference>
<dbReference type="OrthoDB" id="364224at2759"/>
<dbReference type="SMART" id="SM00320">
    <property type="entry name" value="WD40"/>
    <property type="match status" value="4"/>
</dbReference>
<evidence type="ECO:0000256" key="4">
    <source>
        <dbReference type="ARBA" id="ARBA00022574"/>
    </source>
</evidence>
<feature type="repeat" description="WD" evidence="8">
    <location>
        <begin position="251"/>
        <end position="283"/>
    </location>
</feature>
<comment type="similarity">
    <text evidence="2">Belongs to the WD repeat SEC13 family.</text>
</comment>
<dbReference type="InterPro" id="IPR036322">
    <property type="entry name" value="WD40_repeat_dom_sf"/>
</dbReference>
<dbReference type="Gene3D" id="3.40.50.720">
    <property type="entry name" value="NAD(P)-binding Rossmann-like Domain"/>
    <property type="match status" value="2"/>
</dbReference>
<evidence type="ECO:0000256" key="7">
    <source>
        <dbReference type="ARBA" id="ARBA00023242"/>
    </source>
</evidence>
<dbReference type="Gene3D" id="2.130.10.10">
    <property type="entry name" value="YVTN repeat-like/Quinoprotein amine dehydrogenase"/>
    <property type="match status" value="1"/>
</dbReference>
<dbReference type="GO" id="GO:1904263">
    <property type="term" value="P:positive regulation of TORC1 signaling"/>
    <property type="evidence" value="ECO:0007669"/>
    <property type="project" value="TreeGrafter"/>
</dbReference>
<proteinExistence type="inferred from homology"/>
<keyword evidence="5" id="KW-0677">Repeat</keyword>
<keyword evidence="3" id="KW-0813">Transport</keyword>
<organism evidence="10 11">
    <name type="scientific">Tetracentron sinense</name>
    <name type="common">Spur-leaf</name>
    <dbReference type="NCBI Taxonomy" id="13715"/>
    <lineage>
        <taxon>Eukaryota</taxon>
        <taxon>Viridiplantae</taxon>
        <taxon>Streptophyta</taxon>
        <taxon>Embryophyta</taxon>
        <taxon>Tracheophyta</taxon>
        <taxon>Spermatophyta</taxon>
        <taxon>Magnoliopsida</taxon>
        <taxon>Trochodendrales</taxon>
        <taxon>Trochodendraceae</taxon>
        <taxon>Tetracentron</taxon>
    </lineage>
</organism>
<protein>
    <recommendedName>
        <fullName evidence="9">3-beta hydroxysteroid dehydrogenase/isomerase domain-containing protein</fullName>
    </recommendedName>
</protein>
<dbReference type="GO" id="GO:0005198">
    <property type="term" value="F:structural molecule activity"/>
    <property type="evidence" value="ECO:0007669"/>
    <property type="project" value="InterPro"/>
</dbReference>
<evidence type="ECO:0000259" key="9">
    <source>
        <dbReference type="Pfam" id="PF01073"/>
    </source>
</evidence>
<dbReference type="PROSITE" id="PS50294">
    <property type="entry name" value="WD_REPEATS_REGION"/>
    <property type="match status" value="1"/>
</dbReference>
<keyword evidence="4 8" id="KW-0853">WD repeat</keyword>
<dbReference type="InterPro" id="IPR036291">
    <property type="entry name" value="NAD(P)-bd_dom_sf"/>
</dbReference>
<evidence type="ECO:0000256" key="8">
    <source>
        <dbReference type="PROSITE-ProRule" id="PRU00221"/>
    </source>
</evidence>
<keyword evidence="7" id="KW-0539">Nucleus</keyword>
<comment type="caution">
    <text evidence="10">The sequence shown here is derived from an EMBL/GenBank/DDBJ whole genome shotgun (WGS) entry which is preliminary data.</text>
</comment>
<dbReference type="PROSITE" id="PS50082">
    <property type="entry name" value="WD_REPEATS_2"/>
    <property type="match status" value="1"/>
</dbReference>
<evidence type="ECO:0000256" key="3">
    <source>
        <dbReference type="ARBA" id="ARBA00022448"/>
    </source>
</evidence>
<dbReference type="GO" id="GO:0006694">
    <property type="term" value="P:steroid biosynthetic process"/>
    <property type="evidence" value="ECO:0007669"/>
    <property type="project" value="InterPro"/>
</dbReference>